<evidence type="ECO:0000313" key="1">
    <source>
        <dbReference type="EMBL" id="VDD09058.1"/>
    </source>
</evidence>
<reference evidence="1" key="1">
    <citation type="submission" date="2018-11" db="EMBL/GenBank/DDBJ databases">
        <authorList>
            <consortium name="Genoscope - CEA"/>
            <person name="William W."/>
        </authorList>
    </citation>
    <scope>NUCLEOTIDE SEQUENCE</scope>
</reference>
<sequence>MLTNISCIRCGEFETVDHLFLHCTFTWRVWAASIWNNDFSPADTDSFTTAFLESTRAINLPPLGAKETLFPWILWGIWTARNYLIFENRVFDPSDIFSKAVANAGLE</sequence>
<evidence type="ECO:0008006" key="2">
    <source>
        <dbReference type="Google" id="ProtNLM"/>
    </source>
</evidence>
<organism evidence="1">
    <name type="scientific">Brassica oleracea</name>
    <name type="common">Wild cabbage</name>
    <dbReference type="NCBI Taxonomy" id="3712"/>
    <lineage>
        <taxon>Eukaryota</taxon>
        <taxon>Viridiplantae</taxon>
        <taxon>Streptophyta</taxon>
        <taxon>Embryophyta</taxon>
        <taxon>Tracheophyta</taxon>
        <taxon>Spermatophyta</taxon>
        <taxon>Magnoliopsida</taxon>
        <taxon>eudicotyledons</taxon>
        <taxon>Gunneridae</taxon>
        <taxon>Pentapetalae</taxon>
        <taxon>rosids</taxon>
        <taxon>malvids</taxon>
        <taxon>Brassicales</taxon>
        <taxon>Brassicaceae</taxon>
        <taxon>Brassiceae</taxon>
        <taxon>Brassica</taxon>
    </lineage>
</organism>
<name>A0A3P6C3V7_BRAOL</name>
<accession>A0A3P6C3V7</accession>
<protein>
    <recommendedName>
        <fullName evidence="2">Reverse transcriptase zinc-binding domain-containing protein</fullName>
    </recommendedName>
</protein>
<proteinExistence type="predicted"/>
<gene>
    <name evidence="1" type="ORF">BOLC4T24509H</name>
</gene>
<dbReference type="EMBL" id="LR031873">
    <property type="protein sequence ID" value="VDD09058.1"/>
    <property type="molecule type" value="Genomic_DNA"/>
</dbReference>
<dbReference type="AlphaFoldDB" id="A0A3P6C3V7"/>